<keyword evidence="1" id="KW-1133">Transmembrane helix</keyword>
<sequence>TLKAVYWFCTATNNNIQMRNNHPTTKRLSDNLKAHRTQQLRRVALRLHKVCLSRNGNTHLTRNRNPFTSLLSVLLFRFIFLYSIQKILPTLRRFYVLHPHIYVLRNYAIADNRPHTFVDDDSDRVFSYVENASRPSVVSLKGHTLLECTVAFDVDNITTSVGAIERREGLNSVLTERTTEHITRTAPYTLWIHHSLL</sequence>
<organism evidence="2 3">
    <name type="scientific">Toxocara canis</name>
    <name type="common">Canine roundworm</name>
    <dbReference type="NCBI Taxonomy" id="6265"/>
    <lineage>
        <taxon>Eukaryota</taxon>
        <taxon>Metazoa</taxon>
        <taxon>Ecdysozoa</taxon>
        <taxon>Nematoda</taxon>
        <taxon>Chromadorea</taxon>
        <taxon>Rhabditida</taxon>
        <taxon>Spirurina</taxon>
        <taxon>Ascaridomorpha</taxon>
        <taxon>Ascaridoidea</taxon>
        <taxon>Toxocaridae</taxon>
        <taxon>Toxocara</taxon>
    </lineage>
</organism>
<comment type="caution">
    <text evidence="2">The sequence shown here is derived from an EMBL/GenBank/DDBJ whole genome shotgun (WGS) entry which is preliminary data.</text>
</comment>
<dbReference type="AlphaFoldDB" id="A0A0B2VC18"/>
<evidence type="ECO:0000313" key="2">
    <source>
        <dbReference type="EMBL" id="KHN79014.1"/>
    </source>
</evidence>
<proteinExistence type="predicted"/>
<reference evidence="2 3" key="1">
    <citation type="submission" date="2014-11" db="EMBL/GenBank/DDBJ databases">
        <title>Genetic blueprint of the zoonotic pathogen Toxocara canis.</title>
        <authorList>
            <person name="Zhu X.-Q."/>
            <person name="Korhonen P.K."/>
            <person name="Cai H."/>
            <person name="Young N.D."/>
            <person name="Nejsum P."/>
            <person name="von Samson-Himmelstjerna G."/>
            <person name="Boag P.R."/>
            <person name="Tan P."/>
            <person name="Li Q."/>
            <person name="Min J."/>
            <person name="Yang Y."/>
            <person name="Wang X."/>
            <person name="Fang X."/>
            <person name="Hall R.S."/>
            <person name="Hofmann A."/>
            <person name="Sternberg P.W."/>
            <person name="Jex A.R."/>
            <person name="Gasser R.B."/>
        </authorList>
    </citation>
    <scope>NUCLEOTIDE SEQUENCE [LARGE SCALE GENOMIC DNA]</scope>
    <source>
        <strain evidence="2">PN_DK_2014</strain>
    </source>
</reference>
<keyword evidence="1" id="KW-0472">Membrane</keyword>
<feature type="transmembrane region" description="Helical" evidence="1">
    <location>
        <begin position="67"/>
        <end position="84"/>
    </location>
</feature>
<keyword evidence="3" id="KW-1185">Reference proteome</keyword>
<evidence type="ECO:0000256" key="1">
    <source>
        <dbReference type="SAM" id="Phobius"/>
    </source>
</evidence>
<feature type="non-terminal residue" evidence="2">
    <location>
        <position position="197"/>
    </location>
</feature>
<keyword evidence="1" id="KW-0812">Transmembrane</keyword>
<gene>
    <name evidence="2" type="ORF">Tcan_01681</name>
</gene>
<name>A0A0B2VC18_TOXCA</name>
<protein>
    <submittedName>
        <fullName evidence="2">Uncharacterized protein</fullName>
    </submittedName>
</protein>
<evidence type="ECO:0000313" key="3">
    <source>
        <dbReference type="Proteomes" id="UP000031036"/>
    </source>
</evidence>
<dbReference type="EMBL" id="JPKZ01001951">
    <property type="protein sequence ID" value="KHN79014.1"/>
    <property type="molecule type" value="Genomic_DNA"/>
</dbReference>
<dbReference type="Proteomes" id="UP000031036">
    <property type="component" value="Unassembled WGS sequence"/>
</dbReference>
<feature type="non-terminal residue" evidence="2">
    <location>
        <position position="1"/>
    </location>
</feature>
<accession>A0A0B2VC18</accession>